<evidence type="ECO:0000313" key="3">
    <source>
        <dbReference type="Proteomes" id="UP000240042"/>
    </source>
</evidence>
<name>A0A1I1EQ87_BREAD</name>
<feature type="transmembrane region" description="Helical" evidence="1">
    <location>
        <begin position="69"/>
        <end position="89"/>
    </location>
</feature>
<reference evidence="3" key="1">
    <citation type="submission" date="2016-10" db="EMBL/GenBank/DDBJ databases">
        <authorList>
            <person name="Varghese N."/>
            <person name="Submissions S."/>
        </authorList>
    </citation>
    <scope>NUCLEOTIDE SEQUENCE [LARGE SCALE GENOMIC DNA]</scope>
    <source>
        <strain evidence="3">ATCC 43811</strain>
    </source>
</reference>
<dbReference type="RefSeq" id="WP_092319527.1">
    <property type="nucleotide sequence ID" value="NZ_FOKY01000013.1"/>
</dbReference>
<dbReference type="AlphaFoldDB" id="A0A1I1EQ87"/>
<evidence type="ECO:0000256" key="1">
    <source>
        <dbReference type="SAM" id="Phobius"/>
    </source>
</evidence>
<feature type="transmembrane region" description="Helical" evidence="1">
    <location>
        <begin position="95"/>
        <end position="111"/>
    </location>
</feature>
<organism evidence="2 3">
    <name type="scientific">Brevinema andersonii</name>
    <dbReference type="NCBI Taxonomy" id="34097"/>
    <lineage>
        <taxon>Bacteria</taxon>
        <taxon>Pseudomonadati</taxon>
        <taxon>Spirochaetota</taxon>
        <taxon>Spirochaetia</taxon>
        <taxon>Brevinematales</taxon>
        <taxon>Brevinemataceae</taxon>
        <taxon>Brevinema</taxon>
    </lineage>
</organism>
<dbReference type="OrthoDB" id="5323771at2"/>
<feature type="transmembrane region" description="Helical" evidence="1">
    <location>
        <begin position="41"/>
        <end position="62"/>
    </location>
</feature>
<sequence>MTLSYFSLPSNSIQAESLNFHFKIFPVSLAGSTYDIRINGFGFYTPVLLIISLISYGILFFNKKTDKRILFYIGAIWLSVLIMPSSWWARYVPQMWIALLLSAIFLVSLQIKKIFYYNIFITILSINYIMFFTDIYKIFNASAHARILFDNFSGKSVLINGPNDLGGNNTYYSFIEKADKNNISYQISNERFFGRFWS</sequence>
<protein>
    <submittedName>
        <fullName evidence="2">Uncharacterized protein</fullName>
    </submittedName>
</protein>
<feature type="transmembrane region" description="Helical" evidence="1">
    <location>
        <begin position="118"/>
        <end position="139"/>
    </location>
</feature>
<proteinExistence type="predicted"/>
<keyword evidence="1" id="KW-1133">Transmembrane helix</keyword>
<dbReference type="EMBL" id="FOKY01000013">
    <property type="protein sequence ID" value="SFB87080.1"/>
    <property type="molecule type" value="Genomic_DNA"/>
</dbReference>
<accession>A0A1I1EQ87</accession>
<keyword evidence="1" id="KW-0472">Membrane</keyword>
<dbReference type="Proteomes" id="UP000240042">
    <property type="component" value="Unassembled WGS sequence"/>
</dbReference>
<gene>
    <name evidence="2" type="ORF">SAMN02745150_01136</name>
</gene>
<keyword evidence="3" id="KW-1185">Reference proteome</keyword>
<evidence type="ECO:0000313" key="2">
    <source>
        <dbReference type="EMBL" id="SFB87080.1"/>
    </source>
</evidence>
<keyword evidence="1" id="KW-0812">Transmembrane</keyword>